<reference evidence="3" key="1">
    <citation type="submission" date="2010-04" db="EMBL/GenBank/DDBJ databases">
        <authorList>
            <person name="Reid K.E."/>
            <person name="Liao N."/>
            <person name="Chan S."/>
            <person name="Docking R."/>
            <person name="Taylor G."/>
            <person name="Moore R."/>
            <person name="Mayo M."/>
            <person name="Munro S."/>
            <person name="King J."/>
            <person name="Yanchuk A."/>
            <person name="Holt R."/>
            <person name="Jones S."/>
            <person name="Marra M."/>
            <person name="Ritland C.E."/>
            <person name="Ritland K."/>
            <person name="Bohlmann J."/>
        </authorList>
    </citation>
    <scope>NUCLEOTIDE SEQUENCE</scope>
    <source>
        <tissue evidence="3">Buds collected with no treatment. Collection October 2007</tissue>
    </source>
</reference>
<dbReference type="AlphaFoldDB" id="D5A893"/>
<dbReference type="PANTHER" id="PTHR43049:SF1">
    <property type="entry name" value="EARLY ENDOSOME ANTIGEN"/>
    <property type="match status" value="1"/>
</dbReference>
<dbReference type="EMBL" id="BT122377">
    <property type="protein sequence ID" value="ADE75762.1"/>
    <property type="molecule type" value="mRNA"/>
</dbReference>
<keyword evidence="2" id="KW-0812">Transmembrane</keyword>
<keyword evidence="2" id="KW-0472">Membrane</keyword>
<protein>
    <submittedName>
        <fullName evidence="3">Uncharacterized protein</fullName>
    </submittedName>
</protein>
<name>D5A893_PICSI</name>
<organism evidence="3">
    <name type="scientific">Picea sitchensis</name>
    <name type="common">Sitka spruce</name>
    <name type="synonym">Pinus sitchensis</name>
    <dbReference type="NCBI Taxonomy" id="3332"/>
    <lineage>
        <taxon>Eukaryota</taxon>
        <taxon>Viridiplantae</taxon>
        <taxon>Streptophyta</taxon>
        <taxon>Embryophyta</taxon>
        <taxon>Tracheophyta</taxon>
        <taxon>Spermatophyta</taxon>
        <taxon>Pinopsida</taxon>
        <taxon>Pinidae</taxon>
        <taxon>Conifers I</taxon>
        <taxon>Pinales</taxon>
        <taxon>Pinaceae</taxon>
        <taxon>Picea</taxon>
    </lineage>
</organism>
<proteinExistence type="evidence at transcript level"/>
<evidence type="ECO:0000256" key="2">
    <source>
        <dbReference type="SAM" id="Phobius"/>
    </source>
</evidence>
<feature type="coiled-coil region" evidence="1">
    <location>
        <begin position="4"/>
        <end position="101"/>
    </location>
</feature>
<evidence type="ECO:0000256" key="1">
    <source>
        <dbReference type="SAM" id="Coils"/>
    </source>
</evidence>
<sequence>MEDNNSLTEKYSSMKNELDVLLSQKESDWKKATEREEILTADLDNLKGKLDQSTAVERRAEELEQKLHLSSVNLQENESSLKKSNEREAMLEAESEDLKIKLGQIPVLETQVAEPEDKLRLANIKFQEQKKGKLGISRDIGTELLMHAEKKSGNQISEVRSVPASDTGVSRTVHSTEPFYSSVKFILVIAVVSVLFGVIIGRQS</sequence>
<accession>D5A893</accession>
<feature type="transmembrane region" description="Helical" evidence="2">
    <location>
        <begin position="179"/>
        <end position="200"/>
    </location>
</feature>
<dbReference type="PANTHER" id="PTHR43049">
    <property type="entry name" value="EARLY ENDOSOME ANTIGEN"/>
    <property type="match status" value="1"/>
</dbReference>
<evidence type="ECO:0000313" key="3">
    <source>
        <dbReference type="EMBL" id="ADE75762.1"/>
    </source>
</evidence>
<keyword evidence="1" id="KW-0175">Coiled coil</keyword>
<keyword evidence="2" id="KW-1133">Transmembrane helix</keyword>